<keyword evidence="3" id="KW-0677">Repeat</keyword>
<feature type="region of interest" description="Disordered" evidence="7">
    <location>
        <begin position="354"/>
        <end position="394"/>
    </location>
</feature>
<dbReference type="SMART" id="SM00360">
    <property type="entry name" value="RRM"/>
    <property type="match status" value="2"/>
</dbReference>
<dbReference type="InterPro" id="IPR034392">
    <property type="entry name" value="TatSF1-like_RRM1"/>
</dbReference>
<dbReference type="Gene3D" id="3.30.70.330">
    <property type="match status" value="2"/>
</dbReference>
<evidence type="ECO:0000313" key="9">
    <source>
        <dbReference type="EMBL" id="KAK0509668.1"/>
    </source>
</evidence>
<organism evidence="9 10">
    <name type="scientific">Cladonia borealis</name>
    <dbReference type="NCBI Taxonomy" id="184061"/>
    <lineage>
        <taxon>Eukaryota</taxon>
        <taxon>Fungi</taxon>
        <taxon>Dikarya</taxon>
        <taxon>Ascomycota</taxon>
        <taxon>Pezizomycotina</taxon>
        <taxon>Lecanoromycetes</taxon>
        <taxon>OSLEUM clade</taxon>
        <taxon>Lecanoromycetidae</taxon>
        <taxon>Lecanorales</taxon>
        <taxon>Lecanorineae</taxon>
        <taxon>Cladoniaceae</taxon>
        <taxon>Cladonia</taxon>
    </lineage>
</organism>
<dbReference type="GO" id="GO:0003723">
    <property type="term" value="F:RNA binding"/>
    <property type="evidence" value="ECO:0007669"/>
    <property type="project" value="UniProtKB-UniRule"/>
</dbReference>
<protein>
    <recommendedName>
        <fullName evidence="8">RRM domain-containing protein</fullName>
    </recommendedName>
</protein>
<evidence type="ECO:0000256" key="5">
    <source>
        <dbReference type="ARBA" id="ARBA00023187"/>
    </source>
</evidence>
<dbReference type="PANTHER" id="PTHR15608:SF0">
    <property type="entry name" value="HIV TAT-SPECIFIC FACTOR 1"/>
    <property type="match status" value="1"/>
</dbReference>
<dbReference type="InterPro" id="IPR035979">
    <property type="entry name" value="RBD_domain_sf"/>
</dbReference>
<sequence>MASVDSPNDSPAPPLSHFPQNPEEFDADPRVSWSKLDNKFILEADDGQEYEFDDGLKRWVPVLDEALLEQQRAAYAVKGVDESEPAQPTKKRKKQVYTNGEDEDGGRATTKKAKPPPEPRERKNTAVYVTSLPDDITAEEVQTVFSRCGVIAEEIDSGRPRIKLYTDEQGNFKGDALIVFFRAESVDLAIQLLDDTEFRLGQGAKMRVAAADFSYKSQKDAPAKSNMKDKKKIMKKTQKLNNKLADWDDDDPQAIQDTSSRWDKVVILKHMFTLQELEEDPAAILDIKEDIREECSKMGPVTNVVLFDKEPSGVASVRYSTVEAAEACVKVMNGRHFSGMVVEAYIADGSEKFKKTSEKKMALEEDESEDEGKRLDQFGEWLEEEASAGTKKET</sequence>
<dbReference type="FunFam" id="3.30.70.330:FF:000105">
    <property type="entry name" value="HIV Tat-specific factor 1 homolog"/>
    <property type="match status" value="1"/>
</dbReference>
<dbReference type="PROSITE" id="PS50102">
    <property type="entry name" value="RRM"/>
    <property type="match status" value="1"/>
</dbReference>
<dbReference type="InterPro" id="IPR034393">
    <property type="entry name" value="TatSF1-like"/>
</dbReference>
<keyword evidence="4 6" id="KW-0694">RNA-binding</keyword>
<dbReference type="Pfam" id="PF00076">
    <property type="entry name" value="RRM_1"/>
    <property type="match status" value="2"/>
</dbReference>
<evidence type="ECO:0000259" key="8">
    <source>
        <dbReference type="PROSITE" id="PS50102"/>
    </source>
</evidence>
<dbReference type="PANTHER" id="PTHR15608">
    <property type="entry name" value="SPLICING FACTOR U2AF-ASSOCIATED PROTEIN 2"/>
    <property type="match status" value="1"/>
</dbReference>
<dbReference type="Proteomes" id="UP001166286">
    <property type="component" value="Unassembled WGS sequence"/>
</dbReference>
<evidence type="ECO:0000256" key="2">
    <source>
        <dbReference type="ARBA" id="ARBA00022664"/>
    </source>
</evidence>
<reference evidence="9" key="1">
    <citation type="submission" date="2023-03" db="EMBL/GenBank/DDBJ databases">
        <title>Complete genome of Cladonia borealis.</title>
        <authorList>
            <person name="Park H."/>
        </authorList>
    </citation>
    <scope>NUCLEOTIDE SEQUENCE</scope>
    <source>
        <strain evidence="9">ANT050790</strain>
    </source>
</reference>
<feature type="compositionally biased region" description="Basic and acidic residues" evidence="7">
    <location>
        <begin position="354"/>
        <end position="363"/>
    </location>
</feature>
<evidence type="ECO:0000256" key="1">
    <source>
        <dbReference type="ARBA" id="ARBA00007747"/>
    </source>
</evidence>
<keyword evidence="2" id="KW-0507">mRNA processing</keyword>
<feature type="region of interest" description="Disordered" evidence="7">
    <location>
        <begin position="78"/>
        <end position="125"/>
    </location>
</feature>
<feature type="region of interest" description="Disordered" evidence="7">
    <location>
        <begin position="1"/>
        <end position="30"/>
    </location>
</feature>
<dbReference type="AlphaFoldDB" id="A0AA39UZ90"/>
<evidence type="ECO:0000313" key="10">
    <source>
        <dbReference type="Proteomes" id="UP001166286"/>
    </source>
</evidence>
<accession>A0AA39UZ90</accession>
<dbReference type="FunFam" id="3.30.70.330:FF:000329">
    <property type="entry name" value="splicing factor U2AF-associated protein 2"/>
    <property type="match status" value="1"/>
</dbReference>
<comment type="similarity">
    <text evidence="1">Belongs to the HTATSF1 family.</text>
</comment>
<proteinExistence type="inferred from homology"/>
<dbReference type="GO" id="GO:0000398">
    <property type="term" value="P:mRNA splicing, via spliceosome"/>
    <property type="evidence" value="ECO:0007669"/>
    <property type="project" value="InterPro"/>
</dbReference>
<dbReference type="GO" id="GO:0005684">
    <property type="term" value="C:U2-type spliceosomal complex"/>
    <property type="evidence" value="ECO:0007669"/>
    <property type="project" value="TreeGrafter"/>
</dbReference>
<dbReference type="EMBL" id="JAFEKC020000018">
    <property type="protein sequence ID" value="KAK0509668.1"/>
    <property type="molecule type" value="Genomic_DNA"/>
</dbReference>
<dbReference type="InterPro" id="IPR012677">
    <property type="entry name" value="Nucleotide-bd_a/b_plait_sf"/>
</dbReference>
<dbReference type="SUPFAM" id="SSF54928">
    <property type="entry name" value="RNA-binding domain, RBD"/>
    <property type="match status" value="2"/>
</dbReference>
<dbReference type="GO" id="GO:0005686">
    <property type="term" value="C:U2 snRNP"/>
    <property type="evidence" value="ECO:0007669"/>
    <property type="project" value="TreeGrafter"/>
</dbReference>
<dbReference type="CDD" id="cd12281">
    <property type="entry name" value="RRM1_TatSF1_like"/>
    <property type="match status" value="1"/>
</dbReference>
<evidence type="ECO:0000256" key="4">
    <source>
        <dbReference type="ARBA" id="ARBA00022884"/>
    </source>
</evidence>
<evidence type="ECO:0000256" key="7">
    <source>
        <dbReference type="SAM" id="MobiDB-lite"/>
    </source>
</evidence>
<keyword evidence="5" id="KW-0508">mRNA splicing</keyword>
<evidence type="ECO:0000256" key="3">
    <source>
        <dbReference type="ARBA" id="ARBA00022737"/>
    </source>
</evidence>
<dbReference type="CDD" id="cd12285">
    <property type="entry name" value="RRM3_RBM39_like"/>
    <property type="match status" value="1"/>
</dbReference>
<dbReference type="InterPro" id="IPR000504">
    <property type="entry name" value="RRM_dom"/>
</dbReference>
<keyword evidence="10" id="KW-1185">Reference proteome</keyword>
<comment type="caution">
    <text evidence="9">The sequence shown here is derived from an EMBL/GenBank/DDBJ whole genome shotgun (WGS) entry which is preliminary data.</text>
</comment>
<name>A0AA39UZ90_9LECA</name>
<gene>
    <name evidence="9" type="ORF">JMJ35_008062</name>
</gene>
<evidence type="ECO:0000256" key="6">
    <source>
        <dbReference type="PROSITE-ProRule" id="PRU00176"/>
    </source>
</evidence>
<feature type="compositionally biased region" description="Basic and acidic residues" evidence="7">
    <location>
        <begin position="115"/>
        <end position="124"/>
    </location>
</feature>
<feature type="domain" description="RRM" evidence="8">
    <location>
        <begin position="125"/>
        <end position="213"/>
    </location>
</feature>